<evidence type="ECO:0000259" key="3">
    <source>
        <dbReference type="Pfam" id="PF00501"/>
    </source>
</evidence>
<dbReference type="SUPFAM" id="SSF56801">
    <property type="entry name" value="Acetyl-CoA synthetase-like"/>
    <property type="match status" value="1"/>
</dbReference>
<dbReference type="RefSeq" id="WP_345187741.1">
    <property type="nucleotide sequence ID" value="NZ_BAABGP010000018.1"/>
</dbReference>
<dbReference type="InterPro" id="IPR042099">
    <property type="entry name" value="ANL_N_sf"/>
</dbReference>
<keyword evidence="6" id="KW-1185">Reference proteome</keyword>
<gene>
    <name evidence="5" type="ORF">GCM10023171_26640</name>
</gene>
<dbReference type="EMBL" id="BAABGP010000018">
    <property type="protein sequence ID" value="GAA4487974.1"/>
    <property type="molecule type" value="Genomic_DNA"/>
</dbReference>
<evidence type="ECO:0000259" key="4">
    <source>
        <dbReference type="Pfam" id="PF13193"/>
    </source>
</evidence>
<evidence type="ECO:0000256" key="2">
    <source>
        <dbReference type="ARBA" id="ARBA00022598"/>
    </source>
</evidence>
<dbReference type="Proteomes" id="UP001500731">
    <property type="component" value="Unassembled WGS sequence"/>
</dbReference>
<evidence type="ECO:0000256" key="1">
    <source>
        <dbReference type="ARBA" id="ARBA00006432"/>
    </source>
</evidence>
<reference evidence="6" key="1">
    <citation type="journal article" date="2019" name="Int. J. Syst. Evol. Microbiol.">
        <title>The Global Catalogue of Microorganisms (GCM) 10K type strain sequencing project: providing services to taxonomists for standard genome sequencing and annotation.</title>
        <authorList>
            <consortium name="The Broad Institute Genomics Platform"/>
            <consortium name="The Broad Institute Genome Sequencing Center for Infectious Disease"/>
            <person name="Wu L."/>
            <person name="Ma J."/>
        </authorList>
    </citation>
    <scope>NUCLEOTIDE SEQUENCE [LARGE SCALE GENOMIC DNA]</scope>
    <source>
        <strain evidence="6">JCM 17839</strain>
    </source>
</reference>
<organism evidence="5 6">
    <name type="scientific">Microbacterium panaciterrae</name>
    <dbReference type="NCBI Taxonomy" id="985759"/>
    <lineage>
        <taxon>Bacteria</taxon>
        <taxon>Bacillati</taxon>
        <taxon>Actinomycetota</taxon>
        <taxon>Actinomycetes</taxon>
        <taxon>Micrococcales</taxon>
        <taxon>Microbacteriaceae</taxon>
        <taxon>Microbacterium</taxon>
    </lineage>
</organism>
<evidence type="ECO:0000313" key="6">
    <source>
        <dbReference type="Proteomes" id="UP001500731"/>
    </source>
</evidence>
<name>A0ABP8PLN2_9MICO</name>
<feature type="domain" description="AMP-dependent synthetase/ligase" evidence="3">
    <location>
        <begin position="21"/>
        <end position="403"/>
    </location>
</feature>
<feature type="domain" description="AMP-binding enzyme C-terminal" evidence="4">
    <location>
        <begin position="454"/>
        <end position="531"/>
    </location>
</feature>
<dbReference type="PANTHER" id="PTHR43201:SF5">
    <property type="entry name" value="MEDIUM-CHAIN ACYL-COA LIGASE ACSF2, MITOCHONDRIAL"/>
    <property type="match status" value="1"/>
</dbReference>
<dbReference type="Gene3D" id="3.30.300.30">
    <property type="match status" value="1"/>
</dbReference>
<dbReference type="PANTHER" id="PTHR43201">
    <property type="entry name" value="ACYL-COA SYNTHETASE"/>
    <property type="match status" value="1"/>
</dbReference>
<dbReference type="GO" id="GO:0016874">
    <property type="term" value="F:ligase activity"/>
    <property type="evidence" value="ECO:0007669"/>
    <property type="project" value="UniProtKB-KW"/>
</dbReference>
<dbReference type="Pfam" id="PF13193">
    <property type="entry name" value="AMP-binding_C"/>
    <property type="match status" value="1"/>
</dbReference>
<dbReference type="PROSITE" id="PS00455">
    <property type="entry name" value="AMP_BINDING"/>
    <property type="match status" value="1"/>
</dbReference>
<comment type="caution">
    <text evidence="5">The sequence shown here is derived from an EMBL/GenBank/DDBJ whole genome shotgun (WGS) entry which is preliminary data.</text>
</comment>
<proteinExistence type="inferred from homology"/>
<dbReference type="Pfam" id="PF00501">
    <property type="entry name" value="AMP-binding"/>
    <property type="match status" value="1"/>
</dbReference>
<accession>A0ABP8PLN2</accession>
<protein>
    <submittedName>
        <fullName evidence="5">FadD3 family acyl-CoA ligase</fullName>
    </submittedName>
</protein>
<dbReference type="InterPro" id="IPR025110">
    <property type="entry name" value="AMP-bd_C"/>
</dbReference>
<sequence length="541" mass="57636">MSLEWTTMTVSNATTVPALLAEKAEQLAAHPAIVDGKVTISYADLHARVRAVARGYLAQGIVPGDRLGLWAPNRYEFILAMLGAQYIGIAVVPLNTRYTDHEAAEILARSRATGLVLADGFLGKSYSGSLRTAAADHGSDGTVLPGLPHLRTLITLDDDVQAPVISWAAFLADGALVDDQRVTEAAAAVSQDDVMDVLFTSGTTGVPKGVLTAHRQTLAVARAWALGADLVAEDRYAVVNPFFHGFGYKAGMIASLLAGATIYPLAVFTTDALLELIQSARITVLPGVPTIFTSLLDHPHLKDYDLTSLRFSIAGATAAPATLFHDMVNVLGFSRVAQAYGLTECVVATMSRPGESLEHAAQTTGPAVAGTEIRVVDENGADAGIDVDGEILLRGDCVMLGYFEDQAATDAVIDADGWFHTGDVGQLDEHGCLKVTDRIKDMYIVGGFNVYPAEVENALRRHPAVNESAVIGVDDPRLGTVGRAYVLLLSGVEPRPDGEELEAFCRTQLANFKVPREYVFVEDFPRNAPGKILKSALRAQA</sequence>
<dbReference type="InterPro" id="IPR000873">
    <property type="entry name" value="AMP-dep_synth/lig_dom"/>
</dbReference>
<dbReference type="InterPro" id="IPR045851">
    <property type="entry name" value="AMP-bd_C_sf"/>
</dbReference>
<comment type="similarity">
    <text evidence="1">Belongs to the ATP-dependent AMP-binding enzyme family.</text>
</comment>
<keyword evidence="2 5" id="KW-0436">Ligase</keyword>
<dbReference type="Gene3D" id="3.40.50.12780">
    <property type="entry name" value="N-terminal domain of ligase-like"/>
    <property type="match status" value="1"/>
</dbReference>
<dbReference type="InterPro" id="IPR020845">
    <property type="entry name" value="AMP-binding_CS"/>
</dbReference>
<evidence type="ECO:0000313" key="5">
    <source>
        <dbReference type="EMBL" id="GAA4487974.1"/>
    </source>
</evidence>